<evidence type="ECO:0000256" key="7">
    <source>
        <dbReference type="ARBA" id="ARBA00035120"/>
    </source>
</evidence>
<keyword evidence="4 10" id="KW-1133">Transmembrane helix</keyword>
<evidence type="ECO:0000256" key="5">
    <source>
        <dbReference type="ARBA" id="ARBA00023136"/>
    </source>
</evidence>
<evidence type="ECO:0000256" key="10">
    <source>
        <dbReference type="HAMAP-Rule" id="MF_00454"/>
    </source>
</evidence>
<dbReference type="Proteomes" id="UP000219440">
    <property type="component" value="Unassembled WGS sequence"/>
</dbReference>
<dbReference type="HAMAP" id="MF_00454">
    <property type="entry name" value="FluC"/>
    <property type="match status" value="1"/>
</dbReference>
<dbReference type="PANTHER" id="PTHR28259:SF1">
    <property type="entry name" value="FLUORIDE EXPORT PROTEIN 1-RELATED"/>
    <property type="match status" value="1"/>
</dbReference>
<dbReference type="AlphaFoldDB" id="A0A2C8Z3U5"/>
<comment type="subcellular location">
    <subcellularLocation>
        <location evidence="1 10">Cell membrane</location>
        <topology evidence="1 10">Multi-pass membrane protein</topology>
    </subcellularLocation>
</comment>
<dbReference type="PANTHER" id="PTHR28259">
    <property type="entry name" value="FLUORIDE EXPORT PROTEIN 1-RELATED"/>
    <property type="match status" value="1"/>
</dbReference>
<feature type="transmembrane region" description="Helical" evidence="10">
    <location>
        <begin position="98"/>
        <end position="118"/>
    </location>
</feature>
<evidence type="ECO:0000256" key="9">
    <source>
        <dbReference type="ARBA" id="ARBA00049940"/>
    </source>
</evidence>
<evidence type="ECO:0000256" key="2">
    <source>
        <dbReference type="ARBA" id="ARBA00022475"/>
    </source>
</evidence>
<keyword evidence="2 10" id="KW-1003">Cell membrane</keyword>
<evidence type="ECO:0000256" key="4">
    <source>
        <dbReference type="ARBA" id="ARBA00022989"/>
    </source>
</evidence>
<keyword evidence="5 10" id="KW-0472">Membrane</keyword>
<keyword evidence="10" id="KW-0915">Sodium</keyword>
<keyword evidence="10" id="KW-0479">Metal-binding</keyword>
<accession>A0A2C8Z3U5</accession>
<feature type="binding site" evidence="10">
    <location>
        <position position="73"/>
    </location>
    <ligand>
        <name>Na(+)</name>
        <dbReference type="ChEBI" id="CHEBI:29101"/>
        <note>structural</note>
    </ligand>
</feature>
<comment type="function">
    <text evidence="9 10">Fluoride-specific ion channel. Important for reducing fluoride concentration in the cell, thus reducing its toxicity.</text>
</comment>
<organism evidence="11 12">
    <name type="scientific">Salinibacterium xinjiangense</name>
    <dbReference type="NCBI Taxonomy" id="386302"/>
    <lineage>
        <taxon>Bacteria</taxon>
        <taxon>Bacillati</taxon>
        <taxon>Actinomycetota</taxon>
        <taxon>Actinomycetes</taxon>
        <taxon>Micrococcales</taxon>
        <taxon>Microbacteriaceae</taxon>
        <taxon>Salinibacterium</taxon>
    </lineage>
</organism>
<evidence type="ECO:0000256" key="6">
    <source>
        <dbReference type="ARBA" id="ARBA00023303"/>
    </source>
</evidence>
<protein>
    <recommendedName>
        <fullName evidence="10">Fluoride-specific ion channel FluC</fullName>
    </recommendedName>
</protein>
<keyword evidence="6 10" id="KW-0407">Ion channel</keyword>
<keyword evidence="10" id="KW-0406">Ion transport</keyword>
<feature type="transmembrane region" description="Helical" evidence="10">
    <location>
        <begin position="62"/>
        <end position="86"/>
    </location>
</feature>
<keyword evidence="10" id="KW-0813">Transport</keyword>
<dbReference type="GO" id="GO:0046872">
    <property type="term" value="F:metal ion binding"/>
    <property type="evidence" value="ECO:0007669"/>
    <property type="project" value="UniProtKB-KW"/>
</dbReference>
<dbReference type="GO" id="GO:0062054">
    <property type="term" value="F:fluoride channel activity"/>
    <property type="evidence" value="ECO:0007669"/>
    <property type="project" value="UniProtKB-UniRule"/>
</dbReference>
<dbReference type="OrthoDB" id="4408652at2"/>
<feature type="transmembrane region" description="Helical" evidence="10">
    <location>
        <begin position="35"/>
        <end position="55"/>
    </location>
</feature>
<dbReference type="GO" id="GO:0140114">
    <property type="term" value="P:cellular detoxification of fluoride"/>
    <property type="evidence" value="ECO:0007669"/>
    <property type="project" value="UniProtKB-UniRule"/>
</dbReference>
<dbReference type="RefSeq" id="WP_097059938.1">
    <property type="nucleotide sequence ID" value="NZ_BMLC01000001.1"/>
</dbReference>
<keyword evidence="3 10" id="KW-0812">Transmembrane</keyword>
<dbReference type="EMBL" id="OCST01000002">
    <property type="protein sequence ID" value="SOE58360.1"/>
    <property type="molecule type" value="Genomic_DNA"/>
</dbReference>
<name>A0A2C8Z3U5_9MICO</name>
<comment type="similarity">
    <text evidence="7 10">Belongs to the fluoride channel Fluc/FEX (TC 1.A.43) family.</text>
</comment>
<dbReference type="GO" id="GO:0005886">
    <property type="term" value="C:plasma membrane"/>
    <property type="evidence" value="ECO:0007669"/>
    <property type="project" value="UniProtKB-SubCell"/>
</dbReference>
<comment type="catalytic activity">
    <reaction evidence="8">
        <text>fluoride(in) = fluoride(out)</text>
        <dbReference type="Rhea" id="RHEA:76159"/>
        <dbReference type="ChEBI" id="CHEBI:17051"/>
    </reaction>
    <physiologicalReaction direction="left-to-right" evidence="8">
        <dbReference type="Rhea" id="RHEA:76160"/>
    </physiologicalReaction>
</comment>
<reference evidence="11 12" key="1">
    <citation type="submission" date="2017-09" db="EMBL/GenBank/DDBJ databases">
        <authorList>
            <person name="Ehlers B."/>
            <person name="Leendertz F.H."/>
        </authorList>
    </citation>
    <scope>NUCLEOTIDE SEQUENCE [LARGE SCALE GENOMIC DNA]</scope>
    <source>
        <strain evidence="11 12">CGMCC 1.05381</strain>
    </source>
</reference>
<keyword evidence="12" id="KW-1185">Reference proteome</keyword>
<comment type="activity regulation">
    <text evidence="10">Na(+) is not transported, but it plays an essential structural role and its presence is essential for fluoride channel function.</text>
</comment>
<gene>
    <name evidence="10" type="primary">fluC</name>
    <name evidence="10" type="synonym">crcB</name>
    <name evidence="11" type="ORF">SAMN06296378_0759</name>
</gene>
<evidence type="ECO:0000313" key="11">
    <source>
        <dbReference type="EMBL" id="SOE58360.1"/>
    </source>
</evidence>
<dbReference type="Pfam" id="PF02537">
    <property type="entry name" value="CRCB"/>
    <property type="match status" value="1"/>
</dbReference>
<evidence type="ECO:0000313" key="12">
    <source>
        <dbReference type="Proteomes" id="UP000219440"/>
    </source>
</evidence>
<feature type="binding site" evidence="10">
    <location>
        <position position="76"/>
    </location>
    <ligand>
        <name>Na(+)</name>
        <dbReference type="ChEBI" id="CHEBI:29101"/>
        <note>structural</note>
    </ligand>
</feature>
<sequence>MTRDLAAVIAGGAVGTTLRLMLDALIPHGDDTFPVSTLVVNVVGAFALGLLVARLRSSAPSWLLAGLGPGLLGSFTTFSAFVIPLVTLASSDRWMTAIGYLAATLLLGFGAAAAGLALGRGRGRAAVAPLAPVAPRAPRDEVDE</sequence>
<dbReference type="InterPro" id="IPR003691">
    <property type="entry name" value="FluC"/>
</dbReference>
<proteinExistence type="inferred from homology"/>
<evidence type="ECO:0000256" key="8">
    <source>
        <dbReference type="ARBA" id="ARBA00035585"/>
    </source>
</evidence>
<evidence type="ECO:0000256" key="1">
    <source>
        <dbReference type="ARBA" id="ARBA00004651"/>
    </source>
</evidence>
<evidence type="ECO:0000256" key="3">
    <source>
        <dbReference type="ARBA" id="ARBA00022692"/>
    </source>
</evidence>